<gene>
    <name evidence="2" type="ORF">GLAREA_02079</name>
</gene>
<organism evidence="2 3">
    <name type="scientific">Glarea lozoyensis (strain ATCC 20868 / MF5171)</name>
    <dbReference type="NCBI Taxonomy" id="1116229"/>
    <lineage>
        <taxon>Eukaryota</taxon>
        <taxon>Fungi</taxon>
        <taxon>Dikarya</taxon>
        <taxon>Ascomycota</taxon>
        <taxon>Pezizomycotina</taxon>
        <taxon>Leotiomycetes</taxon>
        <taxon>Helotiales</taxon>
        <taxon>Helotiaceae</taxon>
        <taxon>Glarea</taxon>
    </lineage>
</organism>
<dbReference type="RefSeq" id="XP_008087486.1">
    <property type="nucleotide sequence ID" value="XM_008089295.1"/>
</dbReference>
<accession>S3CI55</accession>
<dbReference type="HOGENOM" id="CLU_1749840_0_0_1"/>
<dbReference type="Proteomes" id="UP000016922">
    <property type="component" value="Unassembled WGS sequence"/>
</dbReference>
<dbReference type="EMBL" id="KE145371">
    <property type="protein sequence ID" value="EPE26167.1"/>
    <property type="molecule type" value="Genomic_DNA"/>
</dbReference>
<sequence length="149" mass="16527">MNGTADALGHLATVMENNRRAWRIPIRSVHVTVENHTQHTLILVNEHLHKGEWSKRSAGNENMDRTNPQARIEPGQTNMFLNGIVDRGSGVEGEVTYELEGTGKAVTLYWDNPVWGSNSYEERKSGDVNVQRHGAGSGDDSAITWAFSD</sequence>
<dbReference type="InterPro" id="IPR009413">
    <property type="entry name" value="Aegerolysin-typ"/>
</dbReference>
<dbReference type="Gene3D" id="2.60.270.50">
    <property type="match status" value="1"/>
</dbReference>
<name>S3CI55_GLAL2</name>
<evidence type="ECO:0000313" key="3">
    <source>
        <dbReference type="Proteomes" id="UP000016922"/>
    </source>
</evidence>
<protein>
    <submittedName>
        <fullName evidence="2">Crystal protein ET79</fullName>
    </submittedName>
</protein>
<dbReference type="GeneID" id="19461137"/>
<dbReference type="GO" id="GO:0019836">
    <property type="term" value="P:symbiont-mediated hemolysis of host erythrocyte"/>
    <property type="evidence" value="ECO:0007669"/>
    <property type="project" value="InterPro"/>
</dbReference>
<reference evidence="2 3" key="1">
    <citation type="journal article" date="2013" name="BMC Genomics">
        <title>Genomics-driven discovery of the pneumocandin biosynthetic gene cluster in the fungus Glarea lozoyensis.</title>
        <authorList>
            <person name="Chen L."/>
            <person name="Yue Q."/>
            <person name="Zhang X."/>
            <person name="Xiang M."/>
            <person name="Wang C."/>
            <person name="Li S."/>
            <person name="Che Y."/>
            <person name="Ortiz-Lopez F.J."/>
            <person name="Bills G.F."/>
            <person name="Liu X."/>
            <person name="An Z."/>
        </authorList>
    </citation>
    <scope>NUCLEOTIDE SEQUENCE [LARGE SCALE GENOMIC DNA]</scope>
    <source>
        <strain evidence="3">ATCC 20868 / MF5171</strain>
    </source>
</reference>
<evidence type="ECO:0000256" key="1">
    <source>
        <dbReference type="ARBA" id="ARBA00010795"/>
    </source>
</evidence>
<dbReference type="Pfam" id="PF06355">
    <property type="entry name" value="Aegerolysin"/>
    <property type="match status" value="1"/>
</dbReference>
<dbReference type="AlphaFoldDB" id="S3CI55"/>
<proteinExistence type="inferred from homology"/>
<dbReference type="KEGG" id="glz:GLAREA_02079"/>
<comment type="similarity">
    <text evidence="1">Belongs to the aegerolysin family.</text>
</comment>
<evidence type="ECO:0000313" key="2">
    <source>
        <dbReference type="EMBL" id="EPE26167.1"/>
    </source>
</evidence>
<keyword evidence="3" id="KW-1185">Reference proteome</keyword>